<keyword evidence="4 8" id="KW-0547">Nucleotide-binding</keyword>
<evidence type="ECO:0000256" key="2">
    <source>
        <dbReference type="ARBA" id="ARBA00012746"/>
    </source>
</evidence>
<dbReference type="GO" id="GO:0005829">
    <property type="term" value="C:cytosol"/>
    <property type="evidence" value="ECO:0007669"/>
    <property type="project" value="TreeGrafter"/>
</dbReference>
<dbReference type="InterPro" id="IPR022310">
    <property type="entry name" value="NAD/GMP_synthase"/>
</dbReference>
<dbReference type="InterPro" id="IPR014729">
    <property type="entry name" value="Rossmann-like_a/b/a_fold"/>
</dbReference>
<feature type="binding site" evidence="8">
    <location>
        <begin position="158"/>
        <end position="164"/>
    </location>
    <ligand>
        <name>ATP</name>
        <dbReference type="ChEBI" id="CHEBI:30616"/>
    </ligand>
</feature>
<protein>
    <recommendedName>
        <fullName evidence="2">GMP synthase (glutamine-hydrolyzing)</fullName>
        <ecNumber evidence="2">6.3.5.2</ecNumber>
    </recommendedName>
</protein>
<evidence type="ECO:0000256" key="6">
    <source>
        <dbReference type="ARBA" id="ARBA00022755"/>
    </source>
</evidence>
<evidence type="ECO:0000256" key="3">
    <source>
        <dbReference type="ARBA" id="ARBA00022598"/>
    </source>
</evidence>
<dbReference type="InterPro" id="IPR025777">
    <property type="entry name" value="GMPS_ATP_PPase_dom"/>
</dbReference>
<comment type="pathway">
    <text evidence="1">Purine metabolism; GMP biosynthesis; GMP from XMP (L-Gln route): step 1/1.</text>
</comment>
<dbReference type="PROSITE" id="PS51553">
    <property type="entry name" value="GMPS_ATP_PPASE"/>
    <property type="match status" value="1"/>
</dbReference>
<dbReference type="GO" id="GO:0005524">
    <property type="term" value="F:ATP binding"/>
    <property type="evidence" value="ECO:0007669"/>
    <property type="project" value="UniProtKB-UniRule"/>
</dbReference>
<name>A0AA41VEM5_PAPNU</name>
<dbReference type="NCBIfam" id="NF000848">
    <property type="entry name" value="PRK00074.1"/>
    <property type="match status" value="1"/>
</dbReference>
<dbReference type="Pfam" id="PF02540">
    <property type="entry name" value="NAD_synthase"/>
    <property type="match status" value="1"/>
</dbReference>
<reference evidence="10" key="1">
    <citation type="submission" date="2022-03" db="EMBL/GenBank/DDBJ databases">
        <title>A functionally conserved STORR gene fusion in Papaver species that diverged 16.8 million years ago.</title>
        <authorList>
            <person name="Catania T."/>
        </authorList>
    </citation>
    <scope>NUCLEOTIDE SEQUENCE</scope>
    <source>
        <strain evidence="10">S-191538</strain>
    </source>
</reference>
<evidence type="ECO:0000256" key="5">
    <source>
        <dbReference type="ARBA" id="ARBA00022749"/>
    </source>
</evidence>
<keyword evidence="11" id="KW-1185">Reference proteome</keyword>
<dbReference type="CDD" id="cd01997">
    <property type="entry name" value="GMP_synthase_C"/>
    <property type="match status" value="1"/>
</dbReference>
<evidence type="ECO:0000313" key="10">
    <source>
        <dbReference type="EMBL" id="MCL7039875.1"/>
    </source>
</evidence>
<dbReference type="Proteomes" id="UP001177140">
    <property type="component" value="Unassembled WGS sequence"/>
</dbReference>
<dbReference type="AlphaFoldDB" id="A0AA41VEM5"/>
<dbReference type="Gene3D" id="3.30.300.10">
    <property type="match status" value="1"/>
</dbReference>
<keyword evidence="6 8" id="KW-0658">Purine biosynthesis</keyword>
<dbReference type="SUPFAM" id="SSF52402">
    <property type="entry name" value="Adenine nucleotide alpha hydrolases-like"/>
    <property type="match status" value="1"/>
</dbReference>
<dbReference type="InterPro" id="IPR029062">
    <property type="entry name" value="Class_I_gatase-like"/>
</dbReference>
<keyword evidence="7 8" id="KW-0067">ATP-binding</keyword>
<organism evidence="10 11">
    <name type="scientific">Papaver nudicaule</name>
    <name type="common">Iceland poppy</name>
    <dbReference type="NCBI Taxonomy" id="74823"/>
    <lineage>
        <taxon>Eukaryota</taxon>
        <taxon>Viridiplantae</taxon>
        <taxon>Streptophyta</taxon>
        <taxon>Embryophyta</taxon>
        <taxon>Tracheophyta</taxon>
        <taxon>Spermatophyta</taxon>
        <taxon>Magnoliopsida</taxon>
        <taxon>Ranunculales</taxon>
        <taxon>Papaveraceae</taxon>
        <taxon>Papaveroideae</taxon>
        <taxon>Papaver</taxon>
    </lineage>
</organism>
<dbReference type="PANTHER" id="PTHR11922:SF2">
    <property type="entry name" value="GMP SYNTHASE [GLUTAMINE-HYDROLYZING]"/>
    <property type="match status" value="1"/>
</dbReference>
<dbReference type="PROSITE" id="PS51273">
    <property type="entry name" value="GATASE_TYPE_1"/>
    <property type="match status" value="1"/>
</dbReference>
<dbReference type="EMBL" id="JAJJMA010205871">
    <property type="protein sequence ID" value="MCL7039875.1"/>
    <property type="molecule type" value="Genomic_DNA"/>
</dbReference>
<sequence length="424" mass="47348">MDCVQSNGIFVLGICQGLQLLVQELGGAVDFGEKQEYETKEIQVLKESGLYSGGIGSKQSVWMSHGDESVTLPEGFSVVAKSQQGLVAAIENPERKFYGLQYHPEVTDSPEGIVTLSSFLLNVCGITPDWNLEDVVEEEIKAIKRVVGNDDHVICAVSGGVDSTVAATLVHKAIGDRLHCVFVDNGLLRYKEQERVMELFGMDFRLPVTCVDAADTFLSKLQGVEDHETKREIIAKEFITVFDDFSVELEKKIGKKPAFLVKGTSYRPIKSHQDMKLKLIEPLKLLFKTEVRELGKILNVPEVFLKRHPFPESGLACPERGLGDVTEGNALDILRQVDEIFIQSIQEAGLYDSIWQAFAIYLPVKSVGVQGDKRTHSHVVALRAVQDGMTEDRYRFERKFLVEVMGKICNSVSDVNRVLQDIKW</sequence>
<dbReference type="Pfam" id="PF00117">
    <property type="entry name" value="GATase"/>
    <property type="match status" value="1"/>
</dbReference>
<evidence type="ECO:0000256" key="7">
    <source>
        <dbReference type="ARBA" id="ARBA00022840"/>
    </source>
</evidence>
<dbReference type="Pfam" id="PF00958">
    <property type="entry name" value="GMP_synt_C"/>
    <property type="match status" value="1"/>
</dbReference>
<dbReference type="InterPro" id="IPR017926">
    <property type="entry name" value="GATASE"/>
</dbReference>
<gene>
    <name evidence="10" type="ORF">MKW94_027093</name>
</gene>
<keyword evidence="3" id="KW-0436">Ligase</keyword>
<accession>A0AA41VEM5</accession>
<comment type="caution">
    <text evidence="10">The sequence shown here is derived from an EMBL/GenBank/DDBJ whole genome shotgun (WGS) entry which is preliminary data.</text>
</comment>
<dbReference type="PANTHER" id="PTHR11922">
    <property type="entry name" value="GMP SYNTHASE-RELATED"/>
    <property type="match status" value="1"/>
</dbReference>
<evidence type="ECO:0000256" key="8">
    <source>
        <dbReference type="PROSITE-ProRule" id="PRU00886"/>
    </source>
</evidence>
<dbReference type="Gene3D" id="3.40.50.880">
    <property type="match status" value="1"/>
</dbReference>
<dbReference type="EC" id="6.3.5.2" evidence="2"/>
<keyword evidence="5 8" id="KW-0332">GMP biosynthesis</keyword>
<proteinExistence type="predicted"/>
<dbReference type="GO" id="GO:0003921">
    <property type="term" value="F:GMP synthase activity"/>
    <property type="evidence" value="ECO:0007669"/>
    <property type="project" value="InterPro"/>
</dbReference>
<dbReference type="SUPFAM" id="SSF54810">
    <property type="entry name" value="GMP synthetase C-terminal dimerisation domain"/>
    <property type="match status" value="1"/>
</dbReference>
<dbReference type="InterPro" id="IPR001674">
    <property type="entry name" value="GMP_synth_C"/>
</dbReference>
<evidence type="ECO:0000256" key="1">
    <source>
        <dbReference type="ARBA" id="ARBA00005153"/>
    </source>
</evidence>
<evidence type="ECO:0000259" key="9">
    <source>
        <dbReference type="PROSITE" id="PS51553"/>
    </source>
</evidence>
<dbReference type="SUPFAM" id="SSF52317">
    <property type="entry name" value="Class I glutamine amidotransferase-like"/>
    <property type="match status" value="1"/>
</dbReference>
<evidence type="ECO:0000256" key="4">
    <source>
        <dbReference type="ARBA" id="ARBA00022741"/>
    </source>
</evidence>
<feature type="domain" description="GMPS ATP-PPase" evidence="9">
    <location>
        <begin position="130"/>
        <end position="307"/>
    </location>
</feature>
<evidence type="ECO:0000313" key="11">
    <source>
        <dbReference type="Proteomes" id="UP001177140"/>
    </source>
</evidence>
<dbReference type="Gene3D" id="3.40.50.620">
    <property type="entry name" value="HUPs"/>
    <property type="match status" value="1"/>
</dbReference>